<dbReference type="AlphaFoldDB" id="A0A1H0NHG8"/>
<feature type="signal peptide" evidence="1">
    <location>
        <begin position="1"/>
        <end position="22"/>
    </location>
</feature>
<proteinExistence type="predicted"/>
<dbReference type="RefSeq" id="WP_197676139.1">
    <property type="nucleotide sequence ID" value="NZ_LT629710.1"/>
</dbReference>
<dbReference type="InterPro" id="IPR005490">
    <property type="entry name" value="LD_TPept_cat_dom"/>
</dbReference>
<dbReference type="EMBL" id="LT629710">
    <property type="protein sequence ID" value="SDO92134.1"/>
    <property type="molecule type" value="Genomic_DNA"/>
</dbReference>
<evidence type="ECO:0000256" key="1">
    <source>
        <dbReference type="SAM" id="SignalP"/>
    </source>
</evidence>
<feature type="domain" description="L,D-TPase catalytic" evidence="2">
    <location>
        <begin position="72"/>
        <end position="204"/>
    </location>
</feature>
<reference evidence="3 4" key="1">
    <citation type="submission" date="2016-10" db="EMBL/GenBank/DDBJ databases">
        <authorList>
            <person name="de Groot N.N."/>
        </authorList>
    </citation>
    <scope>NUCLEOTIDE SEQUENCE [LARGE SCALE GENOMIC DNA]</scope>
    <source>
        <strain evidence="4">P4-7,KCTC 19426,CECT 7604</strain>
    </source>
</reference>
<protein>
    <submittedName>
        <fullName evidence="3">L,D-peptidoglycan transpeptidase YkuD, ErfK/YbiS/YcfS/YnhG family</fullName>
    </submittedName>
</protein>
<accession>A0A1H0NHG8</accession>
<keyword evidence="4" id="KW-1185">Reference proteome</keyword>
<organism evidence="3 4">
    <name type="scientific">Nakamurella panacisegetis</name>
    <dbReference type="NCBI Taxonomy" id="1090615"/>
    <lineage>
        <taxon>Bacteria</taxon>
        <taxon>Bacillati</taxon>
        <taxon>Actinomycetota</taxon>
        <taxon>Actinomycetes</taxon>
        <taxon>Nakamurellales</taxon>
        <taxon>Nakamurellaceae</taxon>
        <taxon>Nakamurella</taxon>
    </lineage>
</organism>
<keyword evidence="1" id="KW-0732">Signal</keyword>
<dbReference type="PANTHER" id="PTHR38589:SF1">
    <property type="entry name" value="BLR0621 PROTEIN"/>
    <property type="match status" value="1"/>
</dbReference>
<evidence type="ECO:0000313" key="3">
    <source>
        <dbReference type="EMBL" id="SDO92134.1"/>
    </source>
</evidence>
<dbReference type="STRING" id="1090615.SAMN04515671_2365"/>
<evidence type="ECO:0000259" key="2">
    <source>
        <dbReference type="Pfam" id="PF03734"/>
    </source>
</evidence>
<dbReference type="Pfam" id="PF03734">
    <property type="entry name" value="YkuD"/>
    <property type="match status" value="1"/>
</dbReference>
<name>A0A1H0NHG8_9ACTN</name>
<gene>
    <name evidence="3" type="ORF">SAMN04515671_2365</name>
</gene>
<dbReference type="PANTHER" id="PTHR38589">
    <property type="entry name" value="BLR0621 PROTEIN"/>
    <property type="match status" value="1"/>
</dbReference>
<evidence type="ECO:0000313" key="4">
    <source>
        <dbReference type="Proteomes" id="UP000198741"/>
    </source>
</evidence>
<dbReference type="Proteomes" id="UP000198741">
    <property type="component" value="Chromosome I"/>
</dbReference>
<dbReference type="GO" id="GO:0016740">
    <property type="term" value="F:transferase activity"/>
    <property type="evidence" value="ECO:0007669"/>
    <property type="project" value="InterPro"/>
</dbReference>
<sequence>MVTTVALAAAGLVVVSVVTAPAASADASPAPANSRQIISVTAPTSGSTTAVLRAYQKGGDGIWHLVIGPVSAHVGQDGVGKASEGSGRTPAGAFALTQAFGRQPNPGTKVPYFRSTPLDWWDENPSSPTYNLHVRRATSPGGASENLYYSGSVYDYVVNMDYNLARVPGAGSAFFLHVSDGTPTAGCVSVPSASMVQILRWLDPSQHPYIYIKVGAAWRPPIPPTPVGRTDTLTAIAGGRLSITGWAVNPATPLIWMRIRVKVAGPKGSAFFSTTTGVPRPDVSKTYYWAGPRTGYRIVVPSMGAGTNQVCVAEIIAATGVARNIVCRAVTVR</sequence>
<feature type="chain" id="PRO_5009250503" evidence="1">
    <location>
        <begin position="23"/>
        <end position="333"/>
    </location>
</feature>